<gene>
    <name evidence="20" type="primary">LOC115161319</name>
</gene>
<feature type="domain" description="G-protein coupled receptors family 2 profile 1" evidence="18">
    <location>
        <begin position="62"/>
        <end position="146"/>
    </location>
</feature>
<dbReference type="FunFam" id="1.20.1070.10:FF:000079">
    <property type="entry name" value="Calcitonin gene-related peptide type 1 receptor"/>
    <property type="match status" value="1"/>
</dbReference>
<evidence type="ECO:0000259" key="19">
    <source>
        <dbReference type="PROSITE" id="PS50261"/>
    </source>
</evidence>
<comment type="similarity">
    <text evidence="2 16">Belongs to the G-protein coupled receptor 2 family.</text>
</comment>
<dbReference type="Ensembl" id="ENSSTUT00000030542.1">
    <property type="protein sequence ID" value="ENSSTUP00000029177.1"/>
    <property type="gene ID" value="ENSSTUG00000011209.1"/>
</dbReference>
<feature type="transmembrane region" description="Helical" evidence="16">
    <location>
        <begin position="304"/>
        <end position="328"/>
    </location>
</feature>
<keyword evidence="8 16" id="KW-0297">G-protein coupled receptor</keyword>
<comment type="caution">
    <text evidence="16">Lacks conserved residue(s) required for the propagation of feature annotation.</text>
</comment>
<sequence length="464" mass="53375">MQKKKMDCFGYCWMVICLLLGTATEILVAASPEVNSTQQHLQLNVYHDIGVTRNKIVTAQFECYQKIMKDNDHNKIGPVCNRTWDGWLCWDDTEAGFTSEQHCPDYFQDFDPSEMVTKICGENGHWFLHPDSNRTWTNYTRCNEHTKEGRMTAMNLFYLALIGHGLSLISLFISLGIFFNFKSLCCQRVTLHKNLFFSFVLNSVITIIWLTAVANNQELVQRNPTSCKVSVFIHLYLFGCNYFWMLCEGIYLHTLIVVAVFAEKQHLMWYYLLGWGFPLIPASIHAIARSYYYNDNCWISSNTSLLYIIHGPICAALLVNLFFLLNIVRVLITKLKVTHQAESSLYMKAVRATLILVPLLGIQYVLLPYKPEERVSSEIYDYIMNILMHYQVQGVLRRHWNQYRMQFGSTLTHSDAMRSASYTASSITDVQGCYSIDSNTEHLNGKGGCLDIETSILKSENPFA</sequence>
<proteinExistence type="inferred from homology"/>
<dbReference type="Gene3D" id="4.10.1240.10">
    <property type="entry name" value="GPCR, family 2, extracellular hormone receptor domain"/>
    <property type="match status" value="1"/>
</dbReference>
<dbReference type="SMART" id="SM00008">
    <property type="entry name" value="HormR"/>
    <property type="match status" value="1"/>
</dbReference>
<keyword evidence="21" id="KW-1185">Reference proteome</keyword>
<dbReference type="PROSITE" id="PS50227">
    <property type="entry name" value="G_PROTEIN_RECEP_F2_3"/>
    <property type="match status" value="1"/>
</dbReference>
<keyword evidence="7 16" id="KW-1133">Transmembrane helix</keyword>
<keyword evidence="6 16" id="KW-0732">Signal</keyword>
<keyword evidence="4 16" id="KW-1003">Cell membrane</keyword>
<evidence type="ECO:0000259" key="18">
    <source>
        <dbReference type="PROSITE" id="PS50227"/>
    </source>
</evidence>
<evidence type="ECO:0000256" key="6">
    <source>
        <dbReference type="ARBA" id="ARBA00022729"/>
    </source>
</evidence>
<dbReference type="PROSITE" id="PS00649">
    <property type="entry name" value="G_PROTEIN_RECEP_F2_1"/>
    <property type="match status" value="1"/>
</dbReference>
<feature type="transmembrane region" description="Helical" evidence="16">
    <location>
        <begin position="242"/>
        <end position="262"/>
    </location>
</feature>
<dbReference type="PANTHER" id="PTHR45620:SF21">
    <property type="entry name" value="CALCITONIN GENE-RELATED PEPTIDE TYPE 1 RECEPTOR"/>
    <property type="match status" value="1"/>
</dbReference>
<reference evidence="20" key="1">
    <citation type="submission" date="2025-08" db="UniProtKB">
        <authorList>
            <consortium name="Ensembl"/>
        </authorList>
    </citation>
    <scope>IDENTIFICATION</scope>
</reference>
<feature type="transmembrane region" description="Helical" evidence="16">
    <location>
        <begin position="349"/>
        <end position="367"/>
    </location>
</feature>
<evidence type="ECO:0000256" key="10">
    <source>
        <dbReference type="ARBA" id="ARBA00023157"/>
    </source>
</evidence>
<reference evidence="20" key="2">
    <citation type="submission" date="2025-09" db="UniProtKB">
        <authorList>
            <consortium name="Ensembl"/>
        </authorList>
    </citation>
    <scope>IDENTIFICATION</scope>
</reference>
<evidence type="ECO:0000256" key="11">
    <source>
        <dbReference type="ARBA" id="ARBA00023170"/>
    </source>
</evidence>
<evidence type="ECO:0000256" key="12">
    <source>
        <dbReference type="ARBA" id="ARBA00023180"/>
    </source>
</evidence>
<dbReference type="GO" id="GO:0001635">
    <property type="term" value="F:calcitonin gene-related peptide receptor activity"/>
    <property type="evidence" value="ECO:0007669"/>
    <property type="project" value="TreeGrafter"/>
</dbReference>
<dbReference type="InterPro" id="IPR003289">
    <property type="entry name" value="GPCR_2_CGRP1_rcpt"/>
</dbReference>
<dbReference type="GO" id="GO:0007166">
    <property type="term" value="P:cell surface receptor signaling pathway"/>
    <property type="evidence" value="ECO:0007669"/>
    <property type="project" value="UniProtKB-UniRule"/>
</dbReference>
<evidence type="ECO:0000256" key="16">
    <source>
        <dbReference type="RuleBase" id="RU368099"/>
    </source>
</evidence>
<keyword evidence="5 16" id="KW-0812">Transmembrane</keyword>
<dbReference type="PRINTS" id="PR01351">
    <property type="entry name" value="CGRPRECEPTOR"/>
</dbReference>
<name>A0A673Y414_SALTR</name>
<dbReference type="InterPro" id="IPR036445">
    <property type="entry name" value="GPCR_2_extracell_dom_sf"/>
</dbReference>
<dbReference type="InterPro" id="IPR003287">
    <property type="entry name" value="GPCR_2_calcitonin_rcpt_fam"/>
</dbReference>
<feature type="signal peptide" evidence="17">
    <location>
        <begin position="1"/>
        <end position="23"/>
    </location>
</feature>
<dbReference type="InterPro" id="IPR050332">
    <property type="entry name" value="GPCR_2"/>
</dbReference>
<dbReference type="Pfam" id="PF00002">
    <property type="entry name" value="7tm_2"/>
    <property type="match status" value="1"/>
</dbReference>
<dbReference type="InterPro" id="IPR001879">
    <property type="entry name" value="GPCR_2_extracellular_dom"/>
</dbReference>
<evidence type="ECO:0000256" key="7">
    <source>
        <dbReference type="ARBA" id="ARBA00022989"/>
    </source>
</evidence>
<organism evidence="20 21">
    <name type="scientific">Salmo trutta</name>
    <name type="common">Brown trout</name>
    <dbReference type="NCBI Taxonomy" id="8032"/>
    <lineage>
        <taxon>Eukaryota</taxon>
        <taxon>Metazoa</taxon>
        <taxon>Chordata</taxon>
        <taxon>Craniata</taxon>
        <taxon>Vertebrata</taxon>
        <taxon>Euteleostomi</taxon>
        <taxon>Actinopterygii</taxon>
        <taxon>Neopterygii</taxon>
        <taxon>Teleostei</taxon>
        <taxon>Protacanthopterygii</taxon>
        <taxon>Salmoniformes</taxon>
        <taxon>Salmonidae</taxon>
        <taxon>Salmoninae</taxon>
        <taxon>Salmo</taxon>
    </lineage>
</organism>
<dbReference type="Proteomes" id="UP000472277">
    <property type="component" value="Chromosome 24"/>
</dbReference>
<evidence type="ECO:0000256" key="4">
    <source>
        <dbReference type="ARBA" id="ARBA00022475"/>
    </source>
</evidence>
<keyword evidence="11 16" id="KW-0675">Receptor</keyword>
<dbReference type="PRINTS" id="PR00249">
    <property type="entry name" value="GPCRSECRETIN"/>
</dbReference>
<dbReference type="SUPFAM" id="SSF111418">
    <property type="entry name" value="Hormone receptor domain"/>
    <property type="match status" value="1"/>
</dbReference>
<evidence type="ECO:0000256" key="3">
    <source>
        <dbReference type="ARBA" id="ARBA00015885"/>
    </source>
</evidence>
<evidence type="ECO:0000256" key="1">
    <source>
        <dbReference type="ARBA" id="ARBA00004651"/>
    </source>
</evidence>
<dbReference type="CDD" id="cd15274">
    <property type="entry name" value="7tmB1_calcitonin_R"/>
    <property type="match status" value="1"/>
</dbReference>
<evidence type="ECO:0000256" key="15">
    <source>
        <dbReference type="ARBA" id="ARBA00053131"/>
    </source>
</evidence>
<comment type="subcellular location">
    <subcellularLocation>
        <location evidence="1 16">Cell membrane</location>
        <topology evidence="1 16">Multi-pass membrane protein</topology>
    </subcellularLocation>
</comment>
<dbReference type="GO" id="GO:0001525">
    <property type="term" value="P:angiogenesis"/>
    <property type="evidence" value="ECO:0007669"/>
    <property type="project" value="TreeGrafter"/>
</dbReference>
<keyword evidence="10 16" id="KW-1015">Disulfide bond</keyword>
<evidence type="ECO:0000256" key="8">
    <source>
        <dbReference type="ARBA" id="ARBA00023040"/>
    </source>
</evidence>
<comment type="function">
    <text evidence="16">Functions as G protein-coupled receptor for calcitonin-gene-related peptides and adrenomedulli. Specificity is modulated by accessory proteins. Activates cAMP-dependent pathway.</text>
</comment>
<feature type="transmembrane region" description="Helical" evidence="16">
    <location>
        <begin position="269"/>
        <end position="292"/>
    </location>
</feature>
<evidence type="ECO:0000256" key="5">
    <source>
        <dbReference type="ARBA" id="ARBA00022692"/>
    </source>
</evidence>
<dbReference type="Gene3D" id="1.20.1070.10">
    <property type="entry name" value="Rhodopsin 7-helix transmembrane proteins"/>
    <property type="match status" value="1"/>
</dbReference>
<keyword evidence="13 16" id="KW-0807">Transducer</keyword>
<accession>A0A673Y414</accession>
<dbReference type="Pfam" id="PF02793">
    <property type="entry name" value="HRM"/>
    <property type="match status" value="1"/>
</dbReference>
<dbReference type="GeneTree" id="ENSGT00940000165235"/>
<dbReference type="InterPro" id="IPR017981">
    <property type="entry name" value="GPCR_2-like_7TM"/>
</dbReference>
<dbReference type="GO" id="GO:0001605">
    <property type="term" value="F:adrenomedullin receptor activity"/>
    <property type="evidence" value="ECO:0007669"/>
    <property type="project" value="TreeGrafter"/>
</dbReference>
<keyword evidence="12 16" id="KW-0325">Glycoprotein</keyword>
<dbReference type="AlphaFoldDB" id="A0A673Y414"/>
<dbReference type="InterPro" id="IPR017983">
    <property type="entry name" value="GPCR_2_secretin-like_CS"/>
</dbReference>
<dbReference type="PANTHER" id="PTHR45620">
    <property type="entry name" value="PDF RECEPTOR-LIKE PROTEIN-RELATED"/>
    <property type="match status" value="1"/>
</dbReference>
<evidence type="ECO:0000313" key="21">
    <source>
        <dbReference type="Proteomes" id="UP000472277"/>
    </source>
</evidence>
<dbReference type="GO" id="GO:0005886">
    <property type="term" value="C:plasma membrane"/>
    <property type="evidence" value="ECO:0007669"/>
    <property type="project" value="UniProtKB-SubCell"/>
</dbReference>
<dbReference type="GO" id="GO:0007189">
    <property type="term" value="P:adenylate cyclase-activating G protein-coupled receptor signaling pathway"/>
    <property type="evidence" value="ECO:0007669"/>
    <property type="project" value="TreeGrafter"/>
</dbReference>
<evidence type="ECO:0000256" key="17">
    <source>
        <dbReference type="SAM" id="SignalP"/>
    </source>
</evidence>
<protein>
    <recommendedName>
        <fullName evidence="3 16">Calcitonin gene-related peptide type 1 receptor</fullName>
        <shortName evidence="16">CGRP type 1 receptor</shortName>
    </recommendedName>
    <alternativeName>
        <fullName evidence="14 16">Calcitonin receptor-like receptor</fullName>
    </alternativeName>
</protein>
<evidence type="ECO:0000313" key="20">
    <source>
        <dbReference type="Ensembl" id="ENSSTUP00000029177.1"/>
    </source>
</evidence>
<feature type="chain" id="PRO_5025501909" description="Calcitonin gene-related peptide type 1 receptor" evidence="17">
    <location>
        <begin position="24"/>
        <end position="464"/>
    </location>
</feature>
<dbReference type="PROSITE" id="PS50261">
    <property type="entry name" value="G_PROTEIN_RECEP_F2_4"/>
    <property type="match status" value="1"/>
</dbReference>
<feature type="transmembrane region" description="Helical" evidence="16">
    <location>
        <begin position="156"/>
        <end position="181"/>
    </location>
</feature>
<dbReference type="GO" id="GO:0004948">
    <property type="term" value="F:calcitonin receptor activity"/>
    <property type="evidence" value="ECO:0007669"/>
    <property type="project" value="UniProtKB-UniRule"/>
</dbReference>
<evidence type="ECO:0000256" key="13">
    <source>
        <dbReference type="ARBA" id="ARBA00023224"/>
    </source>
</evidence>
<feature type="domain" description="G-protein coupled receptors family 2 profile 2" evidence="19">
    <location>
        <begin position="156"/>
        <end position="391"/>
    </location>
</feature>
<evidence type="ECO:0000256" key="9">
    <source>
        <dbReference type="ARBA" id="ARBA00023136"/>
    </source>
</evidence>
<evidence type="ECO:0000256" key="2">
    <source>
        <dbReference type="ARBA" id="ARBA00005314"/>
    </source>
</evidence>
<dbReference type="FunFam" id="4.10.1240.10:FF:000011">
    <property type="entry name" value="Calcitonin gene-related peptide type 1 receptor"/>
    <property type="match status" value="1"/>
</dbReference>
<feature type="transmembrane region" description="Helical" evidence="16">
    <location>
        <begin position="193"/>
        <end position="214"/>
    </location>
</feature>
<dbReference type="PRINTS" id="PR01350">
    <property type="entry name" value="CTRFAMILY"/>
</dbReference>
<evidence type="ECO:0000256" key="14">
    <source>
        <dbReference type="ARBA" id="ARBA00030562"/>
    </source>
</evidence>
<dbReference type="InterPro" id="IPR000832">
    <property type="entry name" value="GPCR_2_secretin-like"/>
</dbReference>
<comment type="function">
    <text evidence="15">May function as G protein-coupled receptor for calcitonin-gene-related peptides and adrenomedullin. Specificity may be modulated by accessory proteins. May activate cAMP-dependent pathway.</text>
</comment>
<keyword evidence="9 16" id="KW-0472">Membrane</keyword>